<dbReference type="SMART" id="SM00185">
    <property type="entry name" value="ARM"/>
    <property type="match status" value="12"/>
</dbReference>
<evidence type="ECO:0000256" key="1">
    <source>
        <dbReference type="ARBA" id="ARBA00022786"/>
    </source>
</evidence>
<feature type="region of interest" description="Disordered" evidence="3">
    <location>
        <begin position="740"/>
        <end position="759"/>
    </location>
</feature>
<evidence type="ECO:0000313" key="5">
    <source>
        <dbReference type="Proteomes" id="UP001190700"/>
    </source>
</evidence>
<dbReference type="PROSITE" id="PS50176">
    <property type="entry name" value="ARM_REPEAT"/>
    <property type="match status" value="3"/>
</dbReference>
<accession>A0AAE0BNG0</accession>
<dbReference type="InterPro" id="IPR016024">
    <property type="entry name" value="ARM-type_fold"/>
</dbReference>
<dbReference type="Proteomes" id="UP001190700">
    <property type="component" value="Unassembled WGS sequence"/>
</dbReference>
<protein>
    <submittedName>
        <fullName evidence="4">Uncharacterized protein</fullName>
    </submittedName>
</protein>
<sequence>MDFGSSEELQKLVERARLGTSGEASEAARLLWGVGMNKKNVKAIVHAGAVKPLLQLVTLDTKDEDGKGFAVAALRGLAIDDLARQQLLQLGAIEVLLPLLERHAEDVAADAAGVFQEFARDERFAEDLGGPVHGDSVLNMLVSLAEKGGEEAREASVGALQALAEATALRERVAQHALPSLLRLLSSREPDISTVCIKKALWALGGLAREAHLSEAIGAAGGLRTLVELLDETRPRSVRTAVAGTLLCLLVAGGSDSDNAQRALDAGVGDCLVGLLRDGGLEEVEFAAAALGALAQHPGGDGLIKGDNHVVTALLHTLPQAEGLSRHDDVENAACASALALQHLAKWESGAAAIGESGGIERLVQLMSAGGGSVRASAAGCVAALAGHPSTHERILQTDAVPQLTQLLHAEDGAARGKMQAASALWHLSSQARHTLVSSHTVSAVTGPVSLTEADSLLLRAAAAFGGAPEQQRSLAAPMTDMLRSPVPEIQEVGSAALAQLGCTTGGARAAYEAGALEPAISAAGVGGCTHLVREGAVHLLSQMCQLDGEVVQEVVAAGGLRTAVGLMEDAASSHTSRSSAASILFTAAQVPEHREKLVHMGSASSLIGAIATGVDPLRGTAIATLAQLSCSVGGCASIVAGGGVPQLMELLTPAPPHRTAPAASPGAPAPLGAPPRAACGELADNVRRMELAGACLLNITCSAAGLREVAAGGVMPFVRLLLAEDSLLEYPHTSESAPLCAGAAPGGKTPGAPDGGAAETAAAAGAADGRSVRQMAVALGLLCVVCQRADHRRHLAEHASAVAPALLLLVWLGSAASLQTPVPRLWSARRAEDTRSEQGRLESAAEAASLLSVLCAEVAEARAAVLGAGCGVSTLVEALAPECSEDLREYAASVLWLVADSPLGTAAIVEAGGVAPLVHLVTPGDTAAHAASAVLGNIAADNHQGVVATIVGLGGMQRLLAMIQAYVDDAEGVAEEDATCATAALRSLACVGDEEVLNGLVQGGAVETLEALTGGKLVNNEEGQEYTEDALKLLRAHESQFIRATSDATCSH</sequence>
<feature type="repeat" description="ARM" evidence="2">
    <location>
        <begin position="48"/>
        <end position="92"/>
    </location>
</feature>
<keyword evidence="5" id="KW-1185">Reference proteome</keyword>
<feature type="repeat" description="ARM" evidence="2">
    <location>
        <begin position="358"/>
        <end position="400"/>
    </location>
</feature>
<keyword evidence="1" id="KW-0833">Ubl conjugation pathway</keyword>
<comment type="caution">
    <text evidence="4">The sequence shown here is derived from an EMBL/GenBank/DDBJ whole genome shotgun (WGS) entry which is preliminary data.</text>
</comment>
<dbReference type="SUPFAM" id="SSF48371">
    <property type="entry name" value="ARM repeat"/>
    <property type="match status" value="3"/>
</dbReference>
<reference evidence="4 5" key="1">
    <citation type="journal article" date="2015" name="Genome Biol. Evol.">
        <title>Comparative Genomics of a Bacterivorous Green Alga Reveals Evolutionary Causalities and Consequences of Phago-Mixotrophic Mode of Nutrition.</title>
        <authorList>
            <person name="Burns J.A."/>
            <person name="Paasch A."/>
            <person name="Narechania A."/>
            <person name="Kim E."/>
        </authorList>
    </citation>
    <scope>NUCLEOTIDE SEQUENCE [LARGE SCALE GENOMIC DNA]</scope>
    <source>
        <strain evidence="4 5">PLY_AMNH</strain>
    </source>
</reference>
<feature type="repeat" description="ARM" evidence="2">
    <location>
        <begin position="399"/>
        <end position="429"/>
    </location>
</feature>
<gene>
    <name evidence="4" type="ORF">CYMTET_50322</name>
</gene>
<dbReference type="InterPro" id="IPR011989">
    <property type="entry name" value="ARM-like"/>
</dbReference>
<evidence type="ECO:0000256" key="3">
    <source>
        <dbReference type="SAM" id="MobiDB-lite"/>
    </source>
</evidence>
<dbReference type="Gene3D" id="1.25.10.10">
    <property type="entry name" value="Leucine-rich Repeat Variant"/>
    <property type="match status" value="5"/>
</dbReference>
<dbReference type="PANTHER" id="PTHR23315">
    <property type="entry name" value="U BOX DOMAIN-CONTAINING"/>
    <property type="match status" value="1"/>
</dbReference>
<dbReference type="InterPro" id="IPR000225">
    <property type="entry name" value="Armadillo"/>
</dbReference>
<dbReference type="PANTHER" id="PTHR23315:SF7">
    <property type="entry name" value="U-BOX DOMAIN-CONTAINING PROTEIN 4"/>
    <property type="match status" value="1"/>
</dbReference>
<name>A0AAE0BNG0_9CHLO</name>
<organism evidence="4 5">
    <name type="scientific">Cymbomonas tetramitiformis</name>
    <dbReference type="NCBI Taxonomy" id="36881"/>
    <lineage>
        <taxon>Eukaryota</taxon>
        <taxon>Viridiplantae</taxon>
        <taxon>Chlorophyta</taxon>
        <taxon>Pyramimonadophyceae</taxon>
        <taxon>Pyramimonadales</taxon>
        <taxon>Pyramimonadaceae</taxon>
        <taxon>Cymbomonas</taxon>
    </lineage>
</organism>
<proteinExistence type="predicted"/>
<dbReference type="EMBL" id="LGRX02033828">
    <property type="protein sequence ID" value="KAK3239776.1"/>
    <property type="molecule type" value="Genomic_DNA"/>
</dbReference>
<dbReference type="AlphaFoldDB" id="A0AAE0BNG0"/>
<evidence type="ECO:0000313" key="4">
    <source>
        <dbReference type="EMBL" id="KAK3239776.1"/>
    </source>
</evidence>
<evidence type="ECO:0000256" key="2">
    <source>
        <dbReference type="PROSITE-ProRule" id="PRU00259"/>
    </source>
</evidence>